<feature type="compositionally biased region" description="Basic and acidic residues" evidence="1">
    <location>
        <begin position="174"/>
        <end position="195"/>
    </location>
</feature>
<dbReference type="Proteomes" id="UP000838412">
    <property type="component" value="Chromosome 3"/>
</dbReference>
<dbReference type="SMART" id="SM00368">
    <property type="entry name" value="LRR_RI"/>
    <property type="match status" value="2"/>
</dbReference>
<dbReference type="InterPro" id="IPR027038">
    <property type="entry name" value="RanGap"/>
</dbReference>
<dbReference type="InterPro" id="IPR001611">
    <property type="entry name" value="Leu-rich_rpt"/>
</dbReference>
<feature type="region of interest" description="Disordered" evidence="1">
    <location>
        <begin position="233"/>
        <end position="253"/>
    </location>
</feature>
<dbReference type="GO" id="GO:0005096">
    <property type="term" value="F:GTPase activator activity"/>
    <property type="evidence" value="ECO:0007669"/>
    <property type="project" value="InterPro"/>
</dbReference>
<dbReference type="EMBL" id="OV696688">
    <property type="protein sequence ID" value="CAH1257150.1"/>
    <property type="molecule type" value="Genomic_DNA"/>
</dbReference>
<feature type="compositionally biased region" description="Basic and acidic residues" evidence="1">
    <location>
        <begin position="315"/>
        <end position="368"/>
    </location>
</feature>
<keyword evidence="2" id="KW-0812">Transmembrane</keyword>
<dbReference type="OrthoDB" id="120976at2759"/>
<dbReference type="InterPro" id="IPR032675">
    <property type="entry name" value="LRR_dom_sf"/>
</dbReference>
<dbReference type="SUPFAM" id="SSF52047">
    <property type="entry name" value="RNI-like"/>
    <property type="match status" value="1"/>
</dbReference>
<keyword evidence="4" id="KW-1185">Reference proteome</keyword>
<feature type="region of interest" description="Disordered" evidence="1">
    <location>
        <begin position="174"/>
        <end position="200"/>
    </location>
</feature>
<reference evidence="3" key="1">
    <citation type="submission" date="2022-01" db="EMBL/GenBank/DDBJ databases">
        <authorList>
            <person name="Braso-Vives M."/>
        </authorList>
    </citation>
    <scope>NUCLEOTIDE SEQUENCE</scope>
</reference>
<dbReference type="GO" id="GO:0005829">
    <property type="term" value="C:cytosol"/>
    <property type="evidence" value="ECO:0007669"/>
    <property type="project" value="TreeGrafter"/>
</dbReference>
<accession>A0A8J9ZNI1</accession>
<feature type="transmembrane region" description="Helical" evidence="2">
    <location>
        <begin position="669"/>
        <end position="690"/>
    </location>
</feature>
<dbReference type="Gene3D" id="3.80.10.10">
    <property type="entry name" value="Ribonuclease Inhibitor"/>
    <property type="match status" value="1"/>
</dbReference>
<feature type="compositionally biased region" description="Basic and acidic residues" evidence="1">
    <location>
        <begin position="375"/>
        <end position="400"/>
    </location>
</feature>
<feature type="compositionally biased region" description="Pro residues" evidence="1">
    <location>
        <begin position="239"/>
        <end position="253"/>
    </location>
</feature>
<keyword evidence="2" id="KW-0472">Membrane</keyword>
<protein>
    <submittedName>
        <fullName evidence="3">NLRC5 protein</fullName>
    </submittedName>
</protein>
<dbReference type="GO" id="GO:0031267">
    <property type="term" value="F:small GTPase binding"/>
    <property type="evidence" value="ECO:0007669"/>
    <property type="project" value="TreeGrafter"/>
</dbReference>
<feature type="region of interest" description="Disordered" evidence="1">
    <location>
        <begin position="460"/>
        <end position="485"/>
    </location>
</feature>
<evidence type="ECO:0000256" key="1">
    <source>
        <dbReference type="SAM" id="MobiDB-lite"/>
    </source>
</evidence>
<sequence length="1072" mass="123248">MFIHGHELEVVSVAKCLGVTFQADLGWGTHVMDITTKGSKRLYLLCRLRQFNLPVEDLVTVYTCFIRPVLEYAAPLWHPGLTNAQHKKIERIQRRATRIILGHNLSYNQACKTLKLQSLYERREDLCIEFGKKLLKSTIGNKNEMAEIGDVDVWEVKISGDRVVFRPIEKTRSLRRRETAPGRQESCRRPPDDAHPNAGKRRTITTHAVVHNVTSSLRKERFNLNISVSGPVAVRPKEPPPQPADAPCRPPDPLYVRRVGQRFWSTKRILDWQRQALRAKEDPEAVLKPVRDYGEDSVFKCAGNGEAGLQNHGRTHYENDREPAHYGNDREHAHNKNDSKPAHYENDGEHAHYENDGEHARNKNDREHAHKKNVREHALYENDREHAHYKNDREHAHYENDREHARIKNDREHAHYENDREHAHYENDREDAHYENDREHAHYENDREHARIKNDREHAHYENDREDAHYENDREHAHDENDRGHKYYQYDKNHAHYEKNRDHKYYLYDKNHVHYENDEEQSNLSTHVYADLDPEFLAAQDAIRNATAQPFYEMDISPVDDEQEQPLYRMDVTAAKDKEQQEQPFYEMDVTSADEEKEQQPFYQMDENRQGQPASSSNVYAGLDPEFVAAQDEACRRRRAREPGRGADDGDPRCSQNCRVFFGSRPVCMVAVCVGIIIAVIATVVVAFIFNQGSEQNIHSDDGMNQTTLPTTLTIPSAQMPVTSQATSRATEGKDWQLQWTLYIREYFGENGDVARALEERYAASEVVMSLLQDRFFWYWTCRYWFVYGDLPCTLSNAVAFCVNSGTAPEYMASHGFSAYSEFFTSALNALEALPNVTTSTDSELTCISVRLFLSGRTLSDNDVTALVYLFPYLKDTDGLNMVGCSISAKAATSIAERLHLLSKLTYLSLRNNKIGDDGVRAIAGQFPYLTKLRYIDINRNSITRVGGKAMANRLAHLQELQDLHLSDNALALSLSSLAKAFVNMPRLEFVDLLGVTCRAASYRMAAQQARDAVHTIAGQVREDNIFLYDGSRIRKGATQELAWQRVKRELQTGVRILSGKLTVRLRIRLLQ</sequence>
<evidence type="ECO:0000256" key="2">
    <source>
        <dbReference type="SAM" id="Phobius"/>
    </source>
</evidence>
<dbReference type="GO" id="GO:0048471">
    <property type="term" value="C:perinuclear region of cytoplasm"/>
    <property type="evidence" value="ECO:0007669"/>
    <property type="project" value="TreeGrafter"/>
</dbReference>
<dbReference type="PANTHER" id="PTHR24113">
    <property type="entry name" value="RAN GTPASE-ACTIVATING PROTEIN 1"/>
    <property type="match status" value="1"/>
</dbReference>
<name>A0A8J9ZNI1_BRALA</name>
<gene>
    <name evidence="3" type="primary">NLRC5</name>
    <name evidence="3" type="ORF">BLAG_LOCUS15169</name>
</gene>
<proteinExistence type="predicted"/>
<feature type="region of interest" description="Disordered" evidence="1">
    <location>
        <begin position="304"/>
        <end position="400"/>
    </location>
</feature>
<keyword evidence="2" id="KW-1133">Transmembrane helix</keyword>
<dbReference type="GO" id="GO:0006913">
    <property type="term" value="P:nucleocytoplasmic transport"/>
    <property type="evidence" value="ECO:0007669"/>
    <property type="project" value="TreeGrafter"/>
</dbReference>
<dbReference type="GO" id="GO:0005634">
    <property type="term" value="C:nucleus"/>
    <property type="evidence" value="ECO:0007669"/>
    <property type="project" value="TreeGrafter"/>
</dbReference>
<dbReference type="AlphaFoldDB" id="A0A8J9ZNI1"/>
<dbReference type="Pfam" id="PF13516">
    <property type="entry name" value="LRR_6"/>
    <property type="match status" value="2"/>
</dbReference>
<evidence type="ECO:0000313" key="4">
    <source>
        <dbReference type="Proteomes" id="UP000838412"/>
    </source>
</evidence>
<organism evidence="3 4">
    <name type="scientific">Branchiostoma lanceolatum</name>
    <name type="common">Common lancelet</name>
    <name type="synonym">Amphioxus lanceolatum</name>
    <dbReference type="NCBI Taxonomy" id="7740"/>
    <lineage>
        <taxon>Eukaryota</taxon>
        <taxon>Metazoa</taxon>
        <taxon>Chordata</taxon>
        <taxon>Cephalochordata</taxon>
        <taxon>Leptocardii</taxon>
        <taxon>Amphioxiformes</taxon>
        <taxon>Branchiostomatidae</taxon>
        <taxon>Branchiostoma</taxon>
    </lineage>
</organism>
<evidence type="ECO:0000313" key="3">
    <source>
        <dbReference type="EMBL" id="CAH1257150.1"/>
    </source>
</evidence>
<dbReference type="PANTHER" id="PTHR24113:SF15">
    <property type="entry name" value="NACHT DOMAIN-CONTAINING PROTEIN"/>
    <property type="match status" value="1"/>
</dbReference>